<feature type="signal peptide" evidence="3">
    <location>
        <begin position="1"/>
        <end position="24"/>
    </location>
</feature>
<name>A0A833MFF3_9FIRM</name>
<reference evidence="6 7" key="1">
    <citation type="submission" date="2019-10" db="EMBL/GenBank/DDBJ databases">
        <title>Alkaliphilus serpentinus sp. nov. and Alkaliphilus pronyensis sp. nov., two novel anaerobic alkaliphilic species isolated from the serpentinized-hosted hydrothermal field of the Prony Bay (New Caledonia).</title>
        <authorList>
            <person name="Postec A."/>
        </authorList>
    </citation>
    <scope>NUCLEOTIDE SEQUENCE [LARGE SCALE GENOMIC DNA]</scope>
    <source>
        <strain evidence="6 7">LacT</strain>
    </source>
</reference>
<gene>
    <name evidence="6" type="ORF">F8153_00375</name>
</gene>
<dbReference type="Pfam" id="PF24568">
    <property type="entry name" value="CC_PcsB"/>
    <property type="match status" value="1"/>
</dbReference>
<organism evidence="6 7">
    <name type="scientific">Alkaliphilus serpentinus</name>
    <dbReference type="NCBI Taxonomy" id="1482731"/>
    <lineage>
        <taxon>Bacteria</taxon>
        <taxon>Bacillati</taxon>
        <taxon>Bacillota</taxon>
        <taxon>Clostridia</taxon>
        <taxon>Peptostreptococcales</taxon>
        <taxon>Natronincolaceae</taxon>
        <taxon>Alkaliphilus</taxon>
    </lineage>
</organism>
<dbReference type="CDD" id="cd12797">
    <property type="entry name" value="M23_peptidase"/>
    <property type="match status" value="1"/>
</dbReference>
<evidence type="ECO:0000259" key="4">
    <source>
        <dbReference type="Pfam" id="PF01551"/>
    </source>
</evidence>
<dbReference type="InterPro" id="IPR011055">
    <property type="entry name" value="Dup_hybrid_motif"/>
</dbReference>
<feature type="domain" description="Peptidoglycan hydrolase PcsB coiled-coil" evidence="5">
    <location>
        <begin position="104"/>
        <end position="176"/>
    </location>
</feature>
<dbReference type="Pfam" id="PF01551">
    <property type="entry name" value="Peptidase_M23"/>
    <property type="match status" value="1"/>
</dbReference>
<dbReference type="PANTHER" id="PTHR21666">
    <property type="entry name" value="PEPTIDASE-RELATED"/>
    <property type="match status" value="1"/>
</dbReference>
<dbReference type="GO" id="GO:0004222">
    <property type="term" value="F:metalloendopeptidase activity"/>
    <property type="evidence" value="ECO:0007669"/>
    <property type="project" value="TreeGrafter"/>
</dbReference>
<dbReference type="Gene3D" id="2.70.70.10">
    <property type="entry name" value="Glucose Permease (Domain IIA)"/>
    <property type="match status" value="1"/>
</dbReference>
<dbReference type="Gene3D" id="6.10.250.3150">
    <property type="match status" value="1"/>
</dbReference>
<evidence type="ECO:0000259" key="5">
    <source>
        <dbReference type="Pfam" id="PF24568"/>
    </source>
</evidence>
<dbReference type="AlphaFoldDB" id="A0A833MFF3"/>
<dbReference type="Proteomes" id="UP000465601">
    <property type="component" value="Unassembled WGS sequence"/>
</dbReference>
<comment type="caution">
    <text evidence="6">The sequence shown here is derived from an EMBL/GenBank/DDBJ whole genome shotgun (WGS) entry which is preliminary data.</text>
</comment>
<dbReference type="EMBL" id="WBZB01000002">
    <property type="protein sequence ID" value="KAB3533543.1"/>
    <property type="molecule type" value="Genomic_DNA"/>
</dbReference>
<feature type="coiled-coil region" evidence="2">
    <location>
        <begin position="26"/>
        <end position="116"/>
    </location>
</feature>
<protein>
    <submittedName>
        <fullName evidence="6">Peptidoglycan DD-metalloendopeptidase family protein</fullName>
    </submittedName>
</protein>
<accession>A0A833MFF3</accession>
<feature type="domain" description="M23ase beta-sheet core" evidence="4">
    <location>
        <begin position="281"/>
        <end position="375"/>
    </location>
</feature>
<dbReference type="InterPro" id="IPR050570">
    <property type="entry name" value="Cell_wall_metabolism_enzyme"/>
</dbReference>
<dbReference type="InterPro" id="IPR057309">
    <property type="entry name" value="PcsB_CC"/>
</dbReference>
<evidence type="ECO:0000256" key="2">
    <source>
        <dbReference type="SAM" id="Coils"/>
    </source>
</evidence>
<dbReference type="PANTHER" id="PTHR21666:SF270">
    <property type="entry name" value="MUREIN HYDROLASE ACTIVATOR ENVC"/>
    <property type="match status" value="1"/>
</dbReference>
<evidence type="ECO:0000256" key="1">
    <source>
        <dbReference type="ARBA" id="ARBA00022729"/>
    </source>
</evidence>
<feature type="coiled-coil region" evidence="2">
    <location>
        <begin position="163"/>
        <end position="246"/>
    </location>
</feature>
<feature type="chain" id="PRO_5039035964" evidence="3">
    <location>
        <begin position="25"/>
        <end position="382"/>
    </location>
</feature>
<dbReference type="InterPro" id="IPR016047">
    <property type="entry name" value="M23ase_b-sheet_dom"/>
</dbReference>
<dbReference type="SUPFAM" id="SSF51261">
    <property type="entry name" value="Duplicated hybrid motif"/>
    <property type="match status" value="1"/>
</dbReference>
<keyword evidence="7" id="KW-1185">Reference proteome</keyword>
<dbReference type="FunFam" id="2.70.70.10:FF:000006">
    <property type="entry name" value="M23 family peptidase"/>
    <property type="match status" value="1"/>
</dbReference>
<evidence type="ECO:0000313" key="7">
    <source>
        <dbReference type="Proteomes" id="UP000465601"/>
    </source>
</evidence>
<dbReference type="RefSeq" id="WP_151864360.1">
    <property type="nucleotide sequence ID" value="NZ_WBZB01000002.1"/>
</dbReference>
<sequence length="382" mass="42940">MKRKSKILCIFLLVILTISSLAVSANSTNNKEVDDLNKKIDSLNQQLQQAEKNIKQNEQKQKSVYAEIQRLEILIEKTEYEIALLNKDIETTEKKILVTTEELQEAEDNIEVKEDLFASRLNTMYKNGDIGYLEVLLSSKNFSEFLSNFDMVKLIVKHDVDLLKYLQAERDKIDDKKAQLENQRAELIVLKGEAEGKHKDIIASRGTQERLRKELAADKVELEKQAKAFEKQIEESENMIRQLQSDNEYVGGEMQWPVKGHTRISSPYGYRTHPITKRREFHSGIDVPAPTGTDIVAATRGKIVHAGNLGGYGKVIMIDHGGGIITLYAHNSKLVVSVGDEVSKGQKVAAAGSTGFSTGPHLHFEVRKDGKHSDPIPYVKGK</sequence>
<keyword evidence="1 3" id="KW-0732">Signal</keyword>
<evidence type="ECO:0000256" key="3">
    <source>
        <dbReference type="SAM" id="SignalP"/>
    </source>
</evidence>
<evidence type="ECO:0000313" key="6">
    <source>
        <dbReference type="EMBL" id="KAB3533543.1"/>
    </source>
</evidence>
<keyword evidence="2" id="KW-0175">Coiled coil</keyword>
<proteinExistence type="predicted"/>
<dbReference type="OrthoDB" id="9809488at2"/>